<dbReference type="PANTHER" id="PTHR35801:SF1">
    <property type="entry name" value="PHOSPHOSERINE PHOSPHATASE RSBX"/>
    <property type="match status" value="1"/>
</dbReference>
<proteinExistence type="predicted"/>
<dbReference type="EMBL" id="JAGSOH010000007">
    <property type="protein sequence ID" value="MBR7825592.1"/>
    <property type="molecule type" value="Genomic_DNA"/>
</dbReference>
<dbReference type="Pfam" id="PF13581">
    <property type="entry name" value="HATPase_c_2"/>
    <property type="match status" value="1"/>
</dbReference>
<dbReference type="GO" id="GO:0005524">
    <property type="term" value="F:ATP binding"/>
    <property type="evidence" value="ECO:0007669"/>
    <property type="project" value="UniProtKB-KW"/>
</dbReference>
<dbReference type="AlphaFoldDB" id="A0A941E868"/>
<sequence length="362" mass="37089">MDALTGTLPADPREGVWLRQEVSLAARARRTAAALGKRIGLEPERVAEIELAVTETAVNLNRHAADGAVLLRLADDGGRAAVELIAVDNGPGMADVAGARRDGYSSAGTLGIGLGVVERMADSFDVHSLMGRGTVLVARFRARGKHGPAPYPEPAVAGLTRPMSGEAVCGDGWALREIAAAAADGPAPEGQLPLLVLMCDGLGHGPLAARASEQAKIAFHGAGSAEPVRIVSELHRAMAGTRGGALAVARIAPDGEGVSFCGVGNISAFIVADGRRSSLLSSPGIVGHHLPRLRGFEAELPAGASLVLHSDGLSERWDQSALAGLFGRSSTVIAAQLLREAGVRRDDASVVVVKGGRRGVGP</sequence>
<dbReference type="SUPFAM" id="SSF55874">
    <property type="entry name" value="ATPase domain of HSP90 chaperone/DNA topoisomerase II/histidine kinase"/>
    <property type="match status" value="1"/>
</dbReference>
<dbReference type="Proteomes" id="UP000676325">
    <property type="component" value="Unassembled WGS sequence"/>
</dbReference>
<dbReference type="Gene3D" id="3.60.40.10">
    <property type="entry name" value="PPM-type phosphatase domain"/>
    <property type="match status" value="1"/>
</dbReference>
<comment type="caution">
    <text evidence="2">The sequence shown here is derived from an EMBL/GenBank/DDBJ whole genome shotgun (WGS) entry which is preliminary data.</text>
</comment>
<dbReference type="RefSeq" id="WP_212516746.1">
    <property type="nucleotide sequence ID" value="NZ_JAGSOH010000007.1"/>
</dbReference>
<dbReference type="InterPro" id="IPR039248">
    <property type="entry name" value="Ptase_RsbX"/>
</dbReference>
<reference evidence="2" key="1">
    <citation type="submission" date="2021-04" db="EMBL/GenBank/DDBJ databases">
        <title>Genome based classification of Actinospica acidithermotolerans sp. nov., an actinobacterium isolated from an Indonesian hot spring.</title>
        <authorList>
            <person name="Kusuma A.B."/>
            <person name="Putra K.E."/>
            <person name="Nafisah S."/>
            <person name="Loh J."/>
            <person name="Nouioui I."/>
            <person name="Goodfellow M."/>
        </authorList>
    </citation>
    <scope>NUCLEOTIDE SEQUENCE</scope>
    <source>
        <strain evidence="2">MGRD01-02</strain>
    </source>
</reference>
<gene>
    <name evidence="2" type="ORF">KDK95_04685</name>
</gene>
<feature type="domain" description="PPM-type phosphatase" evidence="1">
    <location>
        <begin position="177"/>
        <end position="355"/>
    </location>
</feature>
<dbReference type="InterPro" id="IPR001932">
    <property type="entry name" value="PPM-type_phosphatase-like_dom"/>
</dbReference>
<accession>A0A941E868</accession>
<protein>
    <submittedName>
        <fullName evidence="2">ATP-binding protein</fullName>
    </submittedName>
</protein>
<dbReference type="InterPro" id="IPR036890">
    <property type="entry name" value="HATPase_C_sf"/>
</dbReference>
<organism evidence="2 3">
    <name type="scientific">Actinospica acidithermotolerans</name>
    <dbReference type="NCBI Taxonomy" id="2828514"/>
    <lineage>
        <taxon>Bacteria</taxon>
        <taxon>Bacillati</taxon>
        <taxon>Actinomycetota</taxon>
        <taxon>Actinomycetes</taxon>
        <taxon>Catenulisporales</taxon>
        <taxon>Actinospicaceae</taxon>
        <taxon>Actinospica</taxon>
    </lineage>
</organism>
<name>A0A941E868_9ACTN</name>
<dbReference type="InterPro" id="IPR003594">
    <property type="entry name" value="HATPase_dom"/>
</dbReference>
<evidence type="ECO:0000313" key="2">
    <source>
        <dbReference type="EMBL" id="MBR7825592.1"/>
    </source>
</evidence>
<keyword evidence="2" id="KW-0067">ATP-binding</keyword>
<keyword evidence="2" id="KW-0547">Nucleotide-binding</keyword>
<dbReference type="SMART" id="SM00331">
    <property type="entry name" value="PP2C_SIG"/>
    <property type="match status" value="1"/>
</dbReference>
<evidence type="ECO:0000259" key="1">
    <source>
        <dbReference type="SMART" id="SM00331"/>
    </source>
</evidence>
<dbReference type="PANTHER" id="PTHR35801">
    <property type="entry name" value="PHOSPHOSERINE PHOSPHATASE RSBX"/>
    <property type="match status" value="1"/>
</dbReference>
<dbReference type="CDD" id="cd16934">
    <property type="entry name" value="HATPase_RsbT-like"/>
    <property type="match status" value="1"/>
</dbReference>
<dbReference type="Gene3D" id="3.30.565.10">
    <property type="entry name" value="Histidine kinase-like ATPase, C-terminal domain"/>
    <property type="match status" value="1"/>
</dbReference>
<evidence type="ECO:0000313" key="3">
    <source>
        <dbReference type="Proteomes" id="UP000676325"/>
    </source>
</evidence>
<dbReference type="InterPro" id="IPR036457">
    <property type="entry name" value="PPM-type-like_dom_sf"/>
</dbReference>
<dbReference type="SUPFAM" id="SSF81606">
    <property type="entry name" value="PP2C-like"/>
    <property type="match status" value="1"/>
</dbReference>
<dbReference type="Pfam" id="PF07228">
    <property type="entry name" value="SpoIIE"/>
    <property type="match status" value="1"/>
</dbReference>
<keyword evidence="3" id="KW-1185">Reference proteome</keyword>